<dbReference type="NCBIfam" id="TIGR01458">
    <property type="entry name" value="HAD-SF-IIA-hyp3"/>
    <property type="match status" value="1"/>
</dbReference>
<keyword evidence="6" id="KW-0963">Cytoplasm</keyword>
<evidence type="ECO:0000256" key="2">
    <source>
        <dbReference type="ARBA" id="ARBA00004123"/>
    </source>
</evidence>
<keyword evidence="15" id="KW-1185">Reference proteome</keyword>
<dbReference type="GO" id="GO:0005829">
    <property type="term" value="C:cytosol"/>
    <property type="evidence" value="ECO:0007669"/>
    <property type="project" value="TreeGrafter"/>
</dbReference>
<dbReference type="EC" id="3.6.1.1" evidence="5"/>
<evidence type="ECO:0000256" key="6">
    <source>
        <dbReference type="ARBA" id="ARBA00022490"/>
    </source>
</evidence>
<keyword evidence="10" id="KW-0539">Nucleus</keyword>
<evidence type="ECO:0000313" key="14">
    <source>
        <dbReference type="EMBL" id="PAV65110.1"/>
    </source>
</evidence>
<comment type="cofactor">
    <cofactor evidence="1">
        <name>Mg(2+)</name>
        <dbReference type="ChEBI" id="CHEBI:18420"/>
    </cofactor>
</comment>
<dbReference type="EMBL" id="LIAE01010221">
    <property type="protein sequence ID" value="PAV65110.1"/>
    <property type="molecule type" value="Genomic_DNA"/>
</dbReference>
<evidence type="ECO:0000313" key="15">
    <source>
        <dbReference type="Proteomes" id="UP000218231"/>
    </source>
</evidence>
<dbReference type="GO" id="GO:0005634">
    <property type="term" value="C:nucleus"/>
    <property type="evidence" value="ECO:0007669"/>
    <property type="project" value="UniProtKB-SubCell"/>
</dbReference>
<dbReference type="FunFam" id="3.40.50.1000:FF:000051">
    <property type="entry name" value="Phospholysine phosphohistidine inorganic pyrophosphate phosphatase"/>
    <property type="match status" value="1"/>
</dbReference>
<dbReference type="GO" id="GO:0016791">
    <property type="term" value="F:phosphatase activity"/>
    <property type="evidence" value="ECO:0007669"/>
    <property type="project" value="InterPro"/>
</dbReference>
<dbReference type="InterPro" id="IPR006355">
    <property type="entry name" value="LHPP/HDHD2"/>
</dbReference>
<protein>
    <recommendedName>
        <fullName evidence="12">Phospholysine phosphohistidine inorganic pyrophosphate phosphatase</fullName>
        <ecNumber evidence="5">3.6.1.1</ecNumber>
    </recommendedName>
</protein>
<dbReference type="Gene3D" id="3.40.50.1000">
    <property type="entry name" value="HAD superfamily/HAD-like"/>
    <property type="match status" value="2"/>
</dbReference>
<dbReference type="STRING" id="2018661.A0A2A2JTZ6"/>
<name>A0A2A2JTZ6_9BILA</name>
<accession>A0A2A2JTZ6</accession>
<evidence type="ECO:0000256" key="11">
    <source>
        <dbReference type="ARBA" id="ARBA00037258"/>
    </source>
</evidence>
<keyword evidence="7" id="KW-0479">Metal-binding</keyword>
<evidence type="ECO:0000256" key="13">
    <source>
        <dbReference type="ARBA" id="ARBA00047820"/>
    </source>
</evidence>
<dbReference type="InterPro" id="IPR006439">
    <property type="entry name" value="HAD-SF_hydro_IA"/>
</dbReference>
<dbReference type="GO" id="GO:0046872">
    <property type="term" value="F:metal ion binding"/>
    <property type="evidence" value="ECO:0007669"/>
    <property type="project" value="UniProtKB-KW"/>
</dbReference>
<dbReference type="PANTHER" id="PTHR19288:SF44">
    <property type="entry name" value="PHOSPHOLYSINE PHOSPHOHISTIDINE INORGANIC PYROPHOSPHATE PHOSPHATASE"/>
    <property type="match status" value="1"/>
</dbReference>
<proteinExistence type="inferred from homology"/>
<gene>
    <name evidence="14" type="ORF">WR25_22292</name>
</gene>
<dbReference type="Pfam" id="PF13344">
    <property type="entry name" value="Hydrolase_6"/>
    <property type="match status" value="1"/>
</dbReference>
<keyword evidence="8" id="KW-0378">Hydrolase</keyword>
<sequence>MAVERAGTAPVRGFLLDITGVLYNSCHGTDGISIPGSIEAVKRLYAESRVCFLSNESTNTNENVVSRLGRLGFTVRLEDVITPAPVAAEYIRRNQLRPHVLVHPGIRSYFTALEQPDSPPNCVVMGDAEDEFTYSNVNAAFRVLMKMERPLLITLGNGKFYQRVDGPAIDVGAFAAALKFATNCEHVIIGKPQEDYFQSAVNKLGLKREEVLMIGDDIVSDIGGAQSWNIRGVQVRTGKWRPEWEDHPSVKPFRIVNNLQEAVDTILNNGHF</sequence>
<comment type="subcellular location">
    <subcellularLocation>
        <location evidence="3">Cytoplasm</location>
    </subcellularLocation>
    <subcellularLocation>
        <location evidence="2">Nucleus</location>
    </subcellularLocation>
</comment>
<evidence type="ECO:0000256" key="10">
    <source>
        <dbReference type="ARBA" id="ARBA00023242"/>
    </source>
</evidence>
<reference evidence="14 15" key="1">
    <citation type="journal article" date="2017" name="Curr. Biol.">
        <title>Genome architecture and evolution of a unichromosomal asexual nematode.</title>
        <authorList>
            <person name="Fradin H."/>
            <person name="Zegar C."/>
            <person name="Gutwein M."/>
            <person name="Lucas J."/>
            <person name="Kovtun M."/>
            <person name="Corcoran D."/>
            <person name="Baugh L.R."/>
            <person name="Kiontke K."/>
            <person name="Gunsalus K."/>
            <person name="Fitch D.H."/>
            <person name="Piano F."/>
        </authorList>
    </citation>
    <scope>NUCLEOTIDE SEQUENCE [LARGE SCALE GENOMIC DNA]</scope>
    <source>
        <strain evidence="14">PF1309</strain>
    </source>
</reference>
<dbReference type="InterPro" id="IPR006357">
    <property type="entry name" value="HAD-SF_hydro_IIA"/>
</dbReference>
<comment type="function">
    <text evidence="11">Phosphatase that hydrolyzes imidodiphosphate, 3-phosphohistidine and 6-phospholysine. Has broad substrate specificity and can also hydrolyze inorganic diphosphate, but with lower efficiency.</text>
</comment>
<organism evidence="14 15">
    <name type="scientific">Diploscapter pachys</name>
    <dbReference type="NCBI Taxonomy" id="2018661"/>
    <lineage>
        <taxon>Eukaryota</taxon>
        <taxon>Metazoa</taxon>
        <taxon>Ecdysozoa</taxon>
        <taxon>Nematoda</taxon>
        <taxon>Chromadorea</taxon>
        <taxon>Rhabditida</taxon>
        <taxon>Rhabditina</taxon>
        <taxon>Rhabditomorpha</taxon>
        <taxon>Rhabditoidea</taxon>
        <taxon>Rhabditidae</taxon>
        <taxon>Diploscapter</taxon>
    </lineage>
</organism>
<keyword evidence="9" id="KW-0460">Magnesium</keyword>
<comment type="caution">
    <text evidence="14">The sequence shown here is derived from an EMBL/GenBank/DDBJ whole genome shotgun (WGS) entry which is preliminary data.</text>
</comment>
<evidence type="ECO:0000256" key="8">
    <source>
        <dbReference type="ARBA" id="ARBA00022801"/>
    </source>
</evidence>
<evidence type="ECO:0000256" key="5">
    <source>
        <dbReference type="ARBA" id="ARBA00012146"/>
    </source>
</evidence>
<evidence type="ECO:0000256" key="7">
    <source>
        <dbReference type="ARBA" id="ARBA00022723"/>
    </source>
</evidence>
<evidence type="ECO:0000256" key="1">
    <source>
        <dbReference type="ARBA" id="ARBA00001946"/>
    </source>
</evidence>
<evidence type="ECO:0000256" key="9">
    <source>
        <dbReference type="ARBA" id="ARBA00022842"/>
    </source>
</evidence>
<dbReference type="PANTHER" id="PTHR19288">
    <property type="entry name" value="4-NITROPHENYLPHOSPHATASE-RELATED"/>
    <property type="match status" value="1"/>
</dbReference>
<dbReference type="GO" id="GO:0004427">
    <property type="term" value="F:inorganic diphosphate phosphatase activity"/>
    <property type="evidence" value="ECO:0007669"/>
    <property type="project" value="UniProtKB-EC"/>
</dbReference>
<dbReference type="NCBIfam" id="TIGR01549">
    <property type="entry name" value="HAD-SF-IA-v1"/>
    <property type="match status" value="1"/>
</dbReference>
<evidence type="ECO:0000256" key="4">
    <source>
        <dbReference type="ARBA" id="ARBA00007958"/>
    </source>
</evidence>
<dbReference type="AlphaFoldDB" id="A0A2A2JTZ6"/>
<dbReference type="InterPro" id="IPR036412">
    <property type="entry name" value="HAD-like_sf"/>
</dbReference>
<evidence type="ECO:0000256" key="12">
    <source>
        <dbReference type="ARBA" id="ARBA00039357"/>
    </source>
</evidence>
<dbReference type="InterPro" id="IPR023214">
    <property type="entry name" value="HAD_sf"/>
</dbReference>
<evidence type="ECO:0000256" key="3">
    <source>
        <dbReference type="ARBA" id="ARBA00004496"/>
    </source>
</evidence>
<dbReference type="SUPFAM" id="SSF56784">
    <property type="entry name" value="HAD-like"/>
    <property type="match status" value="1"/>
</dbReference>
<comment type="similarity">
    <text evidence="4">Belongs to the HAD-like hydrolase superfamily.</text>
</comment>
<dbReference type="Proteomes" id="UP000218231">
    <property type="component" value="Unassembled WGS sequence"/>
</dbReference>
<dbReference type="Pfam" id="PF13242">
    <property type="entry name" value="Hydrolase_like"/>
    <property type="match status" value="1"/>
</dbReference>
<comment type="catalytic activity">
    <reaction evidence="13">
        <text>diphosphate + H2O = 2 phosphate + H(+)</text>
        <dbReference type="Rhea" id="RHEA:24576"/>
        <dbReference type="ChEBI" id="CHEBI:15377"/>
        <dbReference type="ChEBI" id="CHEBI:15378"/>
        <dbReference type="ChEBI" id="CHEBI:33019"/>
        <dbReference type="ChEBI" id="CHEBI:43474"/>
        <dbReference type="EC" id="3.6.1.1"/>
    </reaction>
</comment>
<dbReference type="OrthoDB" id="426235at2759"/>